<sequence length="426" mass="47056">MGEYLGPSRIRVGIMGAGIAGCCLATGLLDNPHLDVELFEEHPNIRPRGSGLAFHGNAMRAMDFISPRIKEAYFKKSHFMANEEDIEMATQFVLCAGEHAGKLVAELGRAKGRRTVHRAHFIQGLLEDVAMPRVKLHFNKRVASISEDPVTNKATVSFDNGTYESFDVVFGAEGVFSPTRKYILGPDHPAANPVNHDNWRQFHTTVPMQEAKACIPQKTTESVLTYCTPYGYMMGIPVDMGQTYSVSCYQRDSKCPEKGAPFKASLWKGFLPEVDAMVSVLEKHSKEDWSLQDHDPAPTYYKGRVCMLGDAAHACFPHAGNGAAQAIEDCAILTGIFKRVSATEEIEAALKAFDEIRRPRSQRIVNITRSFGKLYTQDPEGFDLEDLRAKMREGGMYTNGVDMSAQVQAAVDAFESHKQDGGAPLK</sequence>
<dbReference type="Pfam" id="PF01494">
    <property type="entry name" value="FAD_binding_3"/>
    <property type="match status" value="1"/>
</dbReference>
<dbReference type="PANTHER" id="PTHR46720:SF3">
    <property type="entry name" value="FAD-BINDING DOMAIN-CONTAINING PROTEIN-RELATED"/>
    <property type="match status" value="1"/>
</dbReference>
<keyword evidence="3" id="KW-0285">Flavoprotein</keyword>
<dbReference type="PRINTS" id="PR00420">
    <property type="entry name" value="RNGMNOXGNASE"/>
</dbReference>
<dbReference type="InterPro" id="IPR002938">
    <property type="entry name" value="FAD-bd"/>
</dbReference>
<evidence type="ECO:0000259" key="6">
    <source>
        <dbReference type="Pfam" id="PF01494"/>
    </source>
</evidence>
<evidence type="ECO:0000256" key="1">
    <source>
        <dbReference type="ARBA" id="ARBA00001974"/>
    </source>
</evidence>
<comment type="caution">
    <text evidence="7">The sequence shown here is derived from an EMBL/GenBank/DDBJ whole genome shotgun (WGS) entry which is preliminary data.</text>
</comment>
<feature type="domain" description="FAD-binding" evidence="6">
    <location>
        <begin position="10"/>
        <end position="366"/>
    </location>
</feature>
<evidence type="ECO:0000256" key="5">
    <source>
        <dbReference type="ARBA" id="ARBA00023002"/>
    </source>
</evidence>
<keyword evidence="8" id="KW-1185">Reference proteome</keyword>
<dbReference type="GO" id="GO:0071949">
    <property type="term" value="F:FAD binding"/>
    <property type="evidence" value="ECO:0007669"/>
    <property type="project" value="InterPro"/>
</dbReference>
<dbReference type="EMBL" id="JAATWM020000037">
    <property type="protein sequence ID" value="KAF9872473.1"/>
    <property type="molecule type" value="Genomic_DNA"/>
</dbReference>
<gene>
    <name evidence="7" type="ORF">CkaCkLH20_09970</name>
</gene>
<evidence type="ECO:0000256" key="4">
    <source>
        <dbReference type="ARBA" id="ARBA00022827"/>
    </source>
</evidence>
<proteinExistence type="inferred from homology"/>
<evidence type="ECO:0000313" key="7">
    <source>
        <dbReference type="EMBL" id="KAF9872473.1"/>
    </source>
</evidence>
<organism evidence="7 8">
    <name type="scientific">Colletotrichum karsti</name>
    <dbReference type="NCBI Taxonomy" id="1095194"/>
    <lineage>
        <taxon>Eukaryota</taxon>
        <taxon>Fungi</taxon>
        <taxon>Dikarya</taxon>
        <taxon>Ascomycota</taxon>
        <taxon>Pezizomycotina</taxon>
        <taxon>Sordariomycetes</taxon>
        <taxon>Hypocreomycetidae</taxon>
        <taxon>Glomerellales</taxon>
        <taxon>Glomerellaceae</taxon>
        <taxon>Colletotrichum</taxon>
        <taxon>Colletotrichum boninense species complex</taxon>
    </lineage>
</organism>
<protein>
    <submittedName>
        <fullName evidence="7">Mannitol 1-phosphate dehydrogenase</fullName>
    </submittedName>
</protein>
<dbReference type="GeneID" id="62165759"/>
<dbReference type="PANTHER" id="PTHR46720">
    <property type="entry name" value="HYDROXYLASE, PUTATIVE (AFU_ORTHOLOGUE AFUA_3G01460)-RELATED"/>
    <property type="match status" value="1"/>
</dbReference>
<dbReference type="Gene3D" id="3.50.50.60">
    <property type="entry name" value="FAD/NAD(P)-binding domain"/>
    <property type="match status" value="1"/>
</dbReference>
<evidence type="ECO:0000256" key="2">
    <source>
        <dbReference type="ARBA" id="ARBA00007992"/>
    </source>
</evidence>
<evidence type="ECO:0000313" key="8">
    <source>
        <dbReference type="Proteomes" id="UP000781932"/>
    </source>
</evidence>
<dbReference type="SUPFAM" id="SSF51905">
    <property type="entry name" value="FAD/NAD(P)-binding domain"/>
    <property type="match status" value="1"/>
</dbReference>
<evidence type="ECO:0000256" key="3">
    <source>
        <dbReference type="ARBA" id="ARBA00022630"/>
    </source>
</evidence>
<keyword evidence="5" id="KW-0560">Oxidoreductase</keyword>
<dbReference type="InterPro" id="IPR036188">
    <property type="entry name" value="FAD/NAD-bd_sf"/>
</dbReference>
<accession>A0A9P6LGF3</accession>
<dbReference type="OrthoDB" id="16820at2759"/>
<name>A0A9P6LGF3_9PEZI</name>
<dbReference type="AlphaFoldDB" id="A0A9P6LGF3"/>
<reference evidence="7" key="2">
    <citation type="submission" date="2020-11" db="EMBL/GenBank/DDBJ databases">
        <title>Whole genome sequencing of Colletotrichum sp.</title>
        <authorList>
            <person name="Li H."/>
        </authorList>
    </citation>
    <scope>NUCLEOTIDE SEQUENCE</scope>
    <source>
        <strain evidence="7">CkLH20</strain>
    </source>
</reference>
<dbReference type="RefSeq" id="XP_038741934.1">
    <property type="nucleotide sequence ID" value="XM_038892685.1"/>
</dbReference>
<reference evidence="7" key="1">
    <citation type="submission" date="2020-03" db="EMBL/GenBank/DDBJ databases">
        <authorList>
            <person name="He L."/>
        </authorList>
    </citation>
    <scope>NUCLEOTIDE SEQUENCE</scope>
    <source>
        <strain evidence="7">CkLH20</strain>
    </source>
</reference>
<comment type="similarity">
    <text evidence="2">Belongs to the paxM FAD-dependent monooxygenase family.</text>
</comment>
<comment type="cofactor">
    <cofactor evidence="1">
        <name>FAD</name>
        <dbReference type="ChEBI" id="CHEBI:57692"/>
    </cofactor>
</comment>
<dbReference type="GO" id="GO:0016491">
    <property type="term" value="F:oxidoreductase activity"/>
    <property type="evidence" value="ECO:0007669"/>
    <property type="project" value="UniProtKB-KW"/>
</dbReference>
<keyword evidence="4" id="KW-0274">FAD</keyword>
<dbReference type="InterPro" id="IPR051104">
    <property type="entry name" value="FAD_monoxygenase"/>
</dbReference>
<dbReference type="Proteomes" id="UP000781932">
    <property type="component" value="Unassembled WGS sequence"/>
</dbReference>
<dbReference type="GO" id="GO:0044550">
    <property type="term" value="P:secondary metabolite biosynthetic process"/>
    <property type="evidence" value="ECO:0007669"/>
    <property type="project" value="TreeGrafter"/>
</dbReference>